<evidence type="ECO:0000313" key="2">
    <source>
        <dbReference type="Proteomes" id="UP001056978"/>
    </source>
</evidence>
<dbReference type="EMBL" id="CM043771">
    <property type="protein sequence ID" value="KAI4840599.1"/>
    <property type="molecule type" value="Genomic_DNA"/>
</dbReference>
<organism evidence="1 2">
    <name type="scientific">Plasmodium brasilianum</name>
    <dbReference type="NCBI Taxonomy" id="5824"/>
    <lineage>
        <taxon>Eukaryota</taxon>
        <taxon>Sar</taxon>
        <taxon>Alveolata</taxon>
        <taxon>Apicomplexa</taxon>
        <taxon>Aconoidasida</taxon>
        <taxon>Haemosporida</taxon>
        <taxon>Plasmodiidae</taxon>
        <taxon>Plasmodium</taxon>
        <taxon>Plasmodium (Plasmodium)</taxon>
    </lineage>
</organism>
<proteinExistence type="predicted"/>
<protein>
    <submittedName>
        <fullName evidence="1">Uncharacterized protein</fullName>
    </submittedName>
</protein>
<name>A0ACB9YF64_PLABR</name>
<reference evidence="1" key="1">
    <citation type="submission" date="2022-06" db="EMBL/GenBank/DDBJ databases">
        <title>The First Complete Genome of the Simian Malaria Parasite Plasmodium brasilianum.</title>
        <authorList>
            <person name="Bajic M."/>
            <person name="Ravishankar S."/>
        </authorList>
    </citation>
    <scope>NUCLEOTIDE SEQUENCE</scope>
    <source>
        <strain evidence="1">Bolivian I</strain>
    </source>
</reference>
<evidence type="ECO:0000313" key="1">
    <source>
        <dbReference type="EMBL" id="KAI4840599.1"/>
    </source>
</evidence>
<accession>A0ACB9YF64</accession>
<comment type="caution">
    <text evidence="1">The sequence shown here is derived from an EMBL/GenBank/DDBJ whole genome shotgun (WGS) entry which is preliminary data.</text>
</comment>
<sequence length="216" mass="25474">MFNISFYENYHLRKKLDKRTYRLLSKYKPITDSSTVLLKEQVSYNEKYEEKDKFKQVSVTRGRNKHPTKCSLNNIEGCVASRKSKSPVCRRDSYFGKRILDKIYYKNNVRCATTSDFNFLKRCKKNKIYFLYALFIAFVVRAIIDIGSLVVHKGNIENTFTSGWSIPVQILSFILTIIFIITTIYICRNIKKYDKMLNVKSKMNNSLYRPLPKMGF</sequence>
<keyword evidence="2" id="KW-1185">Reference proteome</keyword>
<gene>
    <name evidence="1" type="ORF">MKS88_000832</name>
</gene>
<dbReference type="Proteomes" id="UP001056978">
    <property type="component" value="Chromosome 3"/>
</dbReference>